<keyword evidence="3" id="KW-0547">Nucleotide-binding</keyword>
<dbReference type="AlphaFoldDB" id="A0A023B2V5"/>
<dbReference type="InterPro" id="IPR050494">
    <property type="entry name" value="Ser_Thr_dual-spec_kinase"/>
</dbReference>
<feature type="domain" description="Protein kinase" evidence="7">
    <location>
        <begin position="62"/>
        <end position="349"/>
    </location>
</feature>
<keyword evidence="2" id="KW-0808">Transferase</keyword>
<dbReference type="RefSeq" id="XP_011131749.1">
    <property type="nucleotide sequence ID" value="XM_011133447.1"/>
</dbReference>
<dbReference type="Pfam" id="PF00069">
    <property type="entry name" value="Pkinase"/>
    <property type="match status" value="1"/>
</dbReference>
<dbReference type="PROSITE" id="PS50011">
    <property type="entry name" value="PROTEIN_KINASE_DOM"/>
    <property type="match status" value="1"/>
</dbReference>
<evidence type="ECO:0000256" key="2">
    <source>
        <dbReference type="ARBA" id="ARBA00022679"/>
    </source>
</evidence>
<dbReference type="VEuPathDB" id="CryptoDB:GNI_116890"/>
<dbReference type="SUPFAM" id="SSF56112">
    <property type="entry name" value="Protein kinase-like (PK-like)"/>
    <property type="match status" value="1"/>
</dbReference>
<organism evidence="8 9">
    <name type="scientific">Gregarina niphandrodes</name>
    <name type="common">Septate eugregarine</name>
    <dbReference type="NCBI Taxonomy" id="110365"/>
    <lineage>
        <taxon>Eukaryota</taxon>
        <taxon>Sar</taxon>
        <taxon>Alveolata</taxon>
        <taxon>Apicomplexa</taxon>
        <taxon>Conoidasida</taxon>
        <taxon>Gregarinasina</taxon>
        <taxon>Eugregarinorida</taxon>
        <taxon>Gregarinidae</taxon>
        <taxon>Gregarina</taxon>
    </lineage>
</organism>
<evidence type="ECO:0000256" key="3">
    <source>
        <dbReference type="ARBA" id="ARBA00022741"/>
    </source>
</evidence>
<protein>
    <submittedName>
        <fullName evidence="8">Serine/threonine protein kinase</fullName>
    </submittedName>
</protein>
<name>A0A023B2V5_GRENI</name>
<keyword evidence="9" id="KW-1185">Reference proteome</keyword>
<dbReference type="PANTHER" id="PTHR24058:SF103">
    <property type="entry name" value="SERINE_THREONINE-PROTEIN KINASE PRP4 HOMOLOG"/>
    <property type="match status" value="1"/>
</dbReference>
<dbReference type="PANTHER" id="PTHR24058">
    <property type="entry name" value="DUAL SPECIFICITY PROTEIN KINASE"/>
    <property type="match status" value="1"/>
</dbReference>
<feature type="compositionally biased region" description="Acidic residues" evidence="6">
    <location>
        <begin position="1"/>
        <end position="17"/>
    </location>
</feature>
<feature type="region of interest" description="Disordered" evidence="6">
    <location>
        <begin position="1"/>
        <end position="22"/>
    </location>
</feature>
<dbReference type="Gene3D" id="1.10.510.10">
    <property type="entry name" value="Transferase(Phosphotransferase) domain 1"/>
    <property type="match status" value="1"/>
</dbReference>
<dbReference type="GeneID" id="22914170"/>
<gene>
    <name evidence="8" type="ORF">GNI_116890</name>
</gene>
<dbReference type="GO" id="GO:0005524">
    <property type="term" value="F:ATP binding"/>
    <property type="evidence" value="ECO:0007669"/>
    <property type="project" value="UniProtKB-KW"/>
</dbReference>
<reference evidence="8" key="1">
    <citation type="submission" date="2013-12" db="EMBL/GenBank/DDBJ databases">
        <authorList>
            <person name="Omoto C.K."/>
            <person name="Sibley D."/>
            <person name="Venepally P."/>
            <person name="Hadjithomas M."/>
            <person name="Karamycheva S."/>
            <person name="Brunk B."/>
            <person name="Roos D."/>
            <person name="Caler E."/>
            <person name="Lorenzi H."/>
        </authorList>
    </citation>
    <scope>NUCLEOTIDE SEQUENCE</scope>
</reference>
<keyword evidence="5" id="KW-0067">ATP-binding</keyword>
<dbReference type="EMBL" id="AFNH02000867">
    <property type="protein sequence ID" value="EZG55161.1"/>
    <property type="molecule type" value="Genomic_DNA"/>
</dbReference>
<evidence type="ECO:0000259" key="7">
    <source>
        <dbReference type="PROSITE" id="PS50011"/>
    </source>
</evidence>
<dbReference type="GO" id="GO:0004674">
    <property type="term" value="F:protein serine/threonine kinase activity"/>
    <property type="evidence" value="ECO:0007669"/>
    <property type="project" value="UniProtKB-KW"/>
</dbReference>
<evidence type="ECO:0000256" key="5">
    <source>
        <dbReference type="ARBA" id="ARBA00022840"/>
    </source>
</evidence>
<evidence type="ECO:0000313" key="9">
    <source>
        <dbReference type="Proteomes" id="UP000019763"/>
    </source>
</evidence>
<dbReference type="InterPro" id="IPR008271">
    <property type="entry name" value="Ser/Thr_kinase_AS"/>
</dbReference>
<dbReference type="Proteomes" id="UP000019763">
    <property type="component" value="Unassembled WGS sequence"/>
</dbReference>
<evidence type="ECO:0000313" key="8">
    <source>
        <dbReference type="EMBL" id="EZG55161.1"/>
    </source>
</evidence>
<dbReference type="Gene3D" id="3.30.200.20">
    <property type="entry name" value="Phosphorylase Kinase, domain 1"/>
    <property type="match status" value="1"/>
</dbReference>
<dbReference type="OrthoDB" id="3967at2759"/>
<dbReference type="InterPro" id="IPR011009">
    <property type="entry name" value="Kinase-like_dom_sf"/>
</dbReference>
<evidence type="ECO:0000256" key="6">
    <source>
        <dbReference type="SAM" id="MobiDB-lite"/>
    </source>
</evidence>
<evidence type="ECO:0000256" key="4">
    <source>
        <dbReference type="ARBA" id="ARBA00022777"/>
    </source>
</evidence>
<sequence length="349" mass="38818">MPDEFDMFAASSDEEEEIAPRKRPLDGVEEPLAKNLRAADGYQDNEGYYVASVGEIIGERYKVLSGLCGKGVFSSVLRGQNISTGEMVAIKCIRKSDFTRDAGMKEIEKLKQLHSRDPLGNRPIVRYFGHFDNEGHLCIVCECLKEDLRSHIKGCGRGGGLDLDVVLGYSRQLVEGLLFLKECGIVHGDIKPDNILVGGLSSDANDDVSVDHGTIKLCDLGSAKFESELDASDEMVPRYYRAPEIYLGCKYSYPIDMWATMCTIYELCTGRFLFNGPSPSHMLLDLMKLKGKIPNKMLKNGLHTKLYFNENLQSLKLLKDTGCPVKPSVNIYDLLNTHNKSLQGNFSTP</sequence>
<comment type="caution">
    <text evidence="8">The sequence shown here is derived from an EMBL/GenBank/DDBJ whole genome shotgun (WGS) entry which is preliminary data.</text>
</comment>
<proteinExistence type="predicted"/>
<keyword evidence="4 8" id="KW-0418">Kinase</keyword>
<dbReference type="OMA" id="FIRANAM"/>
<keyword evidence="1 8" id="KW-0723">Serine/threonine-protein kinase</keyword>
<dbReference type="SMART" id="SM00220">
    <property type="entry name" value="S_TKc"/>
    <property type="match status" value="1"/>
</dbReference>
<accession>A0A023B2V5</accession>
<evidence type="ECO:0000256" key="1">
    <source>
        <dbReference type="ARBA" id="ARBA00022527"/>
    </source>
</evidence>
<dbReference type="PROSITE" id="PS00108">
    <property type="entry name" value="PROTEIN_KINASE_ST"/>
    <property type="match status" value="1"/>
</dbReference>
<dbReference type="InterPro" id="IPR000719">
    <property type="entry name" value="Prot_kinase_dom"/>
</dbReference>
<dbReference type="eggNOG" id="KOG0670">
    <property type="taxonomic scope" value="Eukaryota"/>
</dbReference>